<gene>
    <name evidence="2" type="ORF">CHLRE_09g386119v5</name>
</gene>
<dbReference type="Proteomes" id="UP000006906">
    <property type="component" value="Chromosome 9"/>
</dbReference>
<organism evidence="2 3">
    <name type="scientific">Chlamydomonas reinhardtii</name>
    <name type="common">Chlamydomonas smithii</name>
    <dbReference type="NCBI Taxonomy" id="3055"/>
    <lineage>
        <taxon>Eukaryota</taxon>
        <taxon>Viridiplantae</taxon>
        <taxon>Chlorophyta</taxon>
        <taxon>core chlorophytes</taxon>
        <taxon>Chlorophyceae</taxon>
        <taxon>CS clade</taxon>
        <taxon>Chlamydomonadales</taxon>
        <taxon>Chlamydomonadaceae</taxon>
        <taxon>Chlamydomonas</taxon>
    </lineage>
</organism>
<sequence>MEAGNPQGHARYDAFKPFTGCPPGKTLSEVGAPPGRKPGEDGGKWMCMPLEPEGPECVVYSLGSASNYYFEEDILRLTSCKVWTYDCTVDGRSSNAERHFFHKKCVGSSKYEGMFSNYISWDAMMKSNNHTHVYILKADVEGFEWGFLSSWRADTPGLPYMLAVEFHLDRLSTGPGPLQPNPGADVSRFDQMWGRQTISQPELALFFQHLASLGYAIISREDNPWGNCCAEYVFLRVESFRRAHARPVRRRRQA</sequence>
<dbReference type="Gramene" id="PNW78184">
    <property type="protein sequence ID" value="PNW78184"/>
    <property type="gene ID" value="CHLRE_09g386119v5"/>
</dbReference>
<name>A0A2K3DCC7_CHLRE</name>
<dbReference type="Gramene" id="PNW78185">
    <property type="protein sequence ID" value="PNW78185"/>
    <property type="gene ID" value="CHLRE_09g386119v5"/>
</dbReference>
<accession>A0A2K3DCC7</accession>
<dbReference type="PANTHER" id="PTHR32026:SF10">
    <property type="entry name" value="METHYLTRANSFERASE-LIKE PROTEIN 24-RELATED"/>
    <property type="match status" value="1"/>
</dbReference>
<dbReference type="EMBL" id="CM008970">
    <property type="protein sequence ID" value="PNW78185.1"/>
    <property type="molecule type" value="Genomic_DNA"/>
</dbReference>
<dbReference type="KEGG" id="cre:CHLRE_09g386119v5"/>
<feature type="domain" description="Methyltransferase" evidence="1">
    <location>
        <begin position="40"/>
        <end position="167"/>
    </location>
</feature>
<dbReference type="OrthoDB" id="2015045at2759"/>
<protein>
    <recommendedName>
        <fullName evidence="1">Methyltransferase domain-containing protein</fullName>
    </recommendedName>
</protein>
<dbReference type="OMA" id="HWHEAYL"/>
<reference evidence="2 3" key="1">
    <citation type="journal article" date="2007" name="Science">
        <title>The Chlamydomonas genome reveals the evolution of key animal and plant functions.</title>
        <authorList>
            <person name="Merchant S.S."/>
            <person name="Prochnik S.E."/>
            <person name="Vallon O."/>
            <person name="Harris E.H."/>
            <person name="Karpowicz S.J."/>
            <person name="Witman G.B."/>
            <person name="Terry A."/>
            <person name="Salamov A."/>
            <person name="Fritz-Laylin L.K."/>
            <person name="Marechal-Drouard L."/>
            <person name="Marshall W.F."/>
            <person name="Qu L.H."/>
            <person name="Nelson D.R."/>
            <person name="Sanderfoot A.A."/>
            <person name="Spalding M.H."/>
            <person name="Kapitonov V.V."/>
            <person name="Ren Q."/>
            <person name="Ferris P."/>
            <person name="Lindquist E."/>
            <person name="Shapiro H."/>
            <person name="Lucas S.M."/>
            <person name="Grimwood J."/>
            <person name="Schmutz J."/>
            <person name="Cardol P."/>
            <person name="Cerutti H."/>
            <person name="Chanfreau G."/>
            <person name="Chen C.L."/>
            <person name="Cognat V."/>
            <person name="Croft M.T."/>
            <person name="Dent R."/>
            <person name="Dutcher S."/>
            <person name="Fernandez E."/>
            <person name="Fukuzawa H."/>
            <person name="Gonzalez-Ballester D."/>
            <person name="Gonzalez-Halphen D."/>
            <person name="Hallmann A."/>
            <person name="Hanikenne M."/>
            <person name="Hippler M."/>
            <person name="Inwood W."/>
            <person name="Jabbari K."/>
            <person name="Kalanon M."/>
            <person name="Kuras R."/>
            <person name="Lefebvre P.A."/>
            <person name="Lemaire S.D."/>
            <person name="Lobanov A.V."/>
            <person name="Lohr M."/>
            <person name="Manuell A."/>
            <person name="Meier I."/>
            <person name="Mets L."/>
            <person name="Mittag M."/>
            <person name="Mittelmeier T."/>
            <person name="Moroney J.V."/>
            <person name="Moseley J."/>
            <person name="Napoli C."/>
            <person name="Nedelcu A.M."/>
            <person name="Niyogi K."/>
            <person name="Novoselov S.V."/>
            <person name="Paulsen I.T."/>
            <person name="Pazour G."/>
            <person name="Purton S."/>
            <person name="Ral J.P."/>
            <person name="Riano-Pachon D.M."/>
            <person name="Riekhof W."/>
            <person name="Rymarquis L."/>
            <person name="Schroda M."/>
            <person name="Stern D."/>
            <person name="Umen J."/>
            <person name="Willows R."/>
            <person name="Wilson N."/>
            <person name="Zimmer S.L."/>
            <person name="Allmer J."/>
            <person name="Balk J."/>
            <person name="Bisova K."/>
            <person name="Chen C.J."/>
            <person name="Elias M."/>
            <person name="Gendler K."/>
            <person name="Hauser C."/>
            <person name="Lamb M.R."/>
            <person name="Ledford H."/>
            <person name="Long J.C."/>
            <person name="Minagawa J."/>
            <person name="Page M.D."/>
            <person name="Pan J."/>
            <person name="Pootakham W."/>
            <person name="Roje S."/>
            <person name="Rose A."/>
            <person name="Stahlberg E."/>
            <person name="Terauchi A.M."/>
            <person name="Yang P."/>
            <person name="Ball S."/>
            <person name="Bowler C."/>
            <person name="Dieckmann C.L."/>
            <person name="Gladyshev V.N."/>
            <person name="Green P."/>
            <person name="Jorgensen R."/>
            <person name="Mayfield S."/>
            <person name="Mueller-Roeber B."/>
            <person name="Rajamani S."/>
            <person name="Sayre R.T."/>
            <person name="Brokstein P."/>
            <person name="Dubchak I."/>
            <person name="Goodstein D."/>
            <person name="Hornick L."/>
            <person name="Huang Y.W."/>
            <person name="Jhaveri J."/>
            <person name="Luo Y."/>
            <person name="Martinez D."/>
            <person name="Ngau W.C."/>
            <person name="Otillar B."/>
            <person name="Poliakov A."/>
            <person name="Porter A."/>
            <person name="Szajkowski L."/>
            <person name="Werner G."/>
            <person name="Zhou K."/>
            <person name="Grigoriev I.V."/>
            <person name="Rokhsar D.S."/>
            <person name="Grossman A.R."/>
        </authorList>
    </citation>
    <scope>NUCLEOTIDE SEQUENCE [LARGE SCALE GENOMIC DNA]</scope>
    <source>
        <strain evidence="3">CC-503</strain>
        <strain evidence="2">CC-503 cw92 mt+</strain>
    </source>
</reference>
<dbReference type="AlphaFoldDB" id="A0A2K3DCC7"/>
<dbReference type="InterPro" id="IPR026913">
    <property type="entry name" value="METTL24"/>
</dbReference>
<proteinExistence type="predicted"/>
<keyword evidence="3" id="KW-1185">Reference proteome</keyword>
<evidence type="ECO:0000313" key="2">
    <source>
        <dbReference type="EMBL" id="PNW78185.1"/>
    </source>
</evidence>
<dbReference type="Pfam" id="PF13383">
    <property type="entry name" value="Methyltransf_22"/>
    <property type="match status" value="1"/>
</dbReference>
<dbReference type="RefSeq" id="XP_042920675.1">
    <property type="nucleotide sequence ID" value="XM_043065378.1"/>
</dbReference>
<dbReference type="InterPro" id="IPR025714">
    <property type="entry name" value="Methyltranfer_dom"/>
</dbReference>
<reference evidence="2" key="2">
    <citation type="submission" date="2017-07" db="EMBL/GenBank/DDBJ databases">
        <title>WGS assembly of Chlamydomonas reinhardtii.</title>
        <authorList>
            <consortium name="Chlamydomonas Annotation Team"/>
            <consortium name="JGI Annotation Team"/>
            <person name="Merchant S.S."/>
            <person name="Prochnik S.E."/>
            <person name="Vallon O."/>
            <person name="Harris E.H."/>
            <person name="Karpowicz S.J."/>
            <person name="Witman G.B."/>
            <person name="Terry A."/>
            <person name="Salamov A."/>
            <person name="Fritz-Laylin L.K."/>
            <person name="Marechal-Drouard L."/>
            <person name="Marshall W.F."/>
            <person name="Qu L.H."/>
            <person name="Nelson D.R."/>
            <person name="Sanderfoot A.A."/>
            <person name="Spalding M.H."/>
            <person name="Kapitonov V.V."/>
            <person name="Ren Q."/>
            <person name="Ferris P."/>
            <person name="Lindquist E."/>
            <person name="Shapiro H."/>
            <person name="Lucas S.M."/>
            <person name="Grimwood J."/>
            <person name="Schmutz J."/>
            <person name="Grigoriev I.V."/>
            <person name="Rokhsar D.S."/>
        </authorList>
    </citation>
    <scope>NUCLEOTIDE SEQUENCE</scope>
    <source>
        <strain evidence="2">CC-503 cw92 mt+</strain>
    </source>
</reference>
<dbReference type="GeneID" id="66054551"/>
<dbReference type="PANTHER" id="PTHR32026">
    <property type="entry name" value="METHYLTRANSFERASE-LIKE PROTEIN 24"/>
    <property type="match status" value="1"/>
</dbReference>
<dbReference type="RefSeq" id="XP_042920676.1">
    <property type="nucleotide sequence ID" value="XM_043065379.1"/>
</dbReference>
<dbReference type="EMBL" id="CM008970">
    <property type="protein sequence ID" value="PNW78184.1"/>
    <property type="molecule type" value="Genomic_DNA"/>
</dbReference>
<evidence type="ECO:0000259" key="1">
    <source>
        <dbReference type="Pfam" id="PF13383"/>
    </source>
</evidence>
<evidence type="ECO:0000313" key="3">
    <source>
        <dbReference type="Proteomes" id="UP000006906"/>
    </source>
</evidence>
<dbReference type="STRING" id="3055.A0A2K3DCC7"/>